<name>A0A2P2LY38_RHIMU</name>
<accession>A0A2P2LY38</accession>
<organism evidence="2">
    <name type="scientific">Rhizophora mucronata</name>
    <name type="common">Asiatic mangrove</name>
    <dbReference type="NCBI Taxonomy" id="61149"/>
    <lineage>
        <taxon>Eukaryota</taxon>
        <taxon>Viridiplantae</taxon>
        <taxon>Streptophyta</taxon>
        <taxon>Embryophyta</taxon>
        <taxon>Tracheophyta</taxon>
        <taxon>Spermatophyta</taxon>
        <taxon>Magnoliopsida</taxon>
        <taxon>eudicotyledons</taxon>
        <taxon>Gunneridae</taxon>
        <taxon>Pentapetalae</taxon>
        <taxon>rosids</taxon>
        <taxon>fabids</taxon>
        <taxon>Malpighiales</taxon>
        <taxon>Rhizophoraceae</taxon>
        <taxon>Rhizophora</taxon>
    </lineage>
</organism>
<proteinExistence type="predicted"/>
<protein>
    <submittedName>
        <fullName evidence="2">Uncharacterized protein</fullName>
    </submittedName>
</protein>
<sequence length="31" mass="3640">MWRLHSRSTGILRSRSRQRIATATAIHRHPS</sequence>
<dbReference type="AlphaFoldDB" id="A0A2P2LY38"/>
<evidence type="ECO:0000256" key="1">
    <source>
        <dbReference type="SAM" id="MobiDB-lite"/>
    </source>
</evidence>
<feature type="region of interest" description="Disordered" evidence="1">
    <location>
        <begin position="1"/>
        <end position="31"/>
    </location>
</feature>
<evidence type="ECO:0000313" key="2">
    <source>
        <dbReference type="EMBL" id="MBX22881.1"/>
    </source>
</evidence>
<dbReference type="EMBL" id="GGEC01042397">
    <property type="protein sequence ID" value="MBX22881.1"/>
    <property type="molecule type" value="Transcribed_RNA"/>
</dbReference>
<reference evidence="2" key="1">
    <citation type="submission" date="2018-02" db="EMBL/GenBank/DDBJ databases">
        <title>Rhizophora mucronata_Transcriptome.</title>
        <authorList>
            <person name="Meera S.P."/>
            <person name="Sreeshan A."/>
            <person name="Augustine A."/>
        </authorList>
    </citation>
    <scope>NUCLEOTIDE SEQUENCE</scope>
    <source>
        <tissue evidence="2">Leaf</tissue>
    </source>
</reference>